<evidence type="ECO:0000313" key="3">
    <source>
        <dbReference type="Proteomes" id="UP001600064"/>
    </source>
</evidence>
<organism evidence="2 3">
    <name type="scientific">Remersonia thermophila</name>
    <dbReference type="NCBI Taxonomy" id="72144"/>
    <lineage>
        <taxon>Eukaryota</taxon>
        <taxon>Fungi</taxon>
        <taxon>Dikarya</taxon>
        <taxon>Ascomycota</taxon>
        <taxon>Pezizomycotina</taxon>
        <taxon>Sordariomycetes</taxon>
        <taxon>Sordariomycetidae</taxon>
        <taxon>Sordariales</taxon>
        <taxon>Sordariales incertae sedis</taxon>
        <taxon>Remersonia</taxon>
    </lineage>
</organism>
<feature type="transmembrane region" description="Helical" evidence="1">
    <location>
        <begin position="199"/>
        <end position="223"/>
    </location>
</feature>
<feature type="transmembrane region" description="Helical" evidence="1">
    <location>
        <begin position="173"/>
        <end position="193"/>
    </location>
</feature>
<evidence type="ECO:0000313" key="2">
    <source>
        <dbReference type="EMBL" id="KAL2265341.1"/>
    </source>
</evidence>
<evidence type="ECO:0000256" key="1">
    <source>
        <dbReference type="SAM" id="Phobius"/>
    </source>
</evidence>
<dbReference type="EMBL" id="JAZGUE010000006">
    <property type="protein sequence ID" value="KAL2265341.1"/>
    <property type="molecule type" value="Genomic_DNA"/>
</dbReference>
<keyword evidence="1" id="KW-1133">Transmembrane helix</keyword>
<keyword evidence="3" id="KW-1185">Reference proteome</keyword>
<dbReference type="Proteomes" id="UP001600064">
    <property type="component" value="Unassembled WGS sequence"/>
</dbReference>
<sequence length="297" mass="30699">MVYSLRCVYLSPKQCQLNVVLHVCVFPRKTAGFGMYTIQEASDCAHLLPLTRRPPTLRARSGNGAGDDNALRGSDFCPDPGPLFGPCPGPGPAPCSGVSADETTKETHSRHAPTLNTFPISDATVMACVLPISEPFDIVATAISNSPSSFASLDVTSLTGAIMNQAIVDNVQVIQVAAVSAMDLVVVAATGVGDADPSVVSVFMVVVVVVEVVVVAVVVGVVLRVSDDLEAFAFVPGPFVGVGIDKVMVTVPSGSPGTESVNETLFSLGLPRTDTGTGSGAWEPSCSCLMKKCCVSI</sequence>
<gene>
    <name evidence="2" type="ORF">VTJ83DRAFT_6441</name>
</gene>
<reference evidence="2 3" key="1">
    <citation type="journal article" date="2024" name="Commun. Biol.">
        <title>Comparative genomic analysis of thermophilic fungi reveals convergent evolutionary adaptations and gene losses.</title>
        <authorList>
            <person name="Steindorff A.S."/>
            <person name="Aguilar-Pontes M.V."/>
            <person name="Robinson A.J."/>
            <person name="Andreopoulos B."/>
            <person name="LaButti K."/>
            <person name="Kuo A."/>
            <person name="Mondo S."/>
            <person name="Riley R."/>
            <person name="Otillar R."/>
            <person name="Haridas S."/>
            <person name="Lipzen A."/>
            <person name="Grimwood J."/>
            <person name="Schmutz J."/>
            <person name="Clum A."/>
            <person name="Reid I.D."/>
            <person name="Moisan M.C."/>
            <person name="Butler G."/>
            <person name="Nguyen T.T.M."/>
            <person name="Dewar K."/>
            <person name="Conant G."/>
            <person name="Drula E."/>
            <person name="Henrissat B."/>
            <person name="Hansel C."/>
            <person name="Singer S."/>
            <person name="Hutchinson M.I."/>
            <person name="de Vries R.P."/>
            <person name="Natvig D.O."/>
            <person name="Powell A.J."/>
            <person name="Tsang A."/>
            <person name="Grigoriev I.V."/>
        </authorList>
    </citation>
    <scope>NUCLEOTIDE SEQUENCE [LARGE SCALE GENOMIC DNA]</scope>
    <source>
        <strain evidence="2 3">ATCC 22073</strain>
    </source>
</reference>
<comment type="caution">
    <text evidence="2">The sequence shown here is derived from an EMBL/GenBank/DDBJ whole genome shotgun (WGS) entry which is preliminary data.</text>
</comment>
<protein>
    <submittedName>
        <fullName evidence="2">Uncharacterized protein</fullName>
    </submittedName>
</protein>
<accession>A0ABR4D680</accession>
<keyword evidence="1" id="KW-0812">Transmembrane</keyword>
<dbReference type="GeneID" id="98127797"/>
<proteinExistence type="predicted"/>
<keyword evidence="1" id="KW-0472">Membrane</keyword>
<dbReference type="RefSeq" id="XP_070864068.1">
    <property type="nucleotide sequence ID" value="XM_071013153.1"/>
</dbReference>
<name>A0ABR4D680_9PEZI</name>